<protein>
    <submittedName>
        <fullName evidence="6">PHD-type domain-containing protein</fullName>
    </submittedName>
</protein>
<evidence type="ECO:0000256" key="3">
    <source>
        <dbReference type="ARBA" id="ARBA00022833"/>
    </source>
</evidence>
<evidence type="ECO:0000313" key="6">
    <source>
        <dbReference type="WBParaSite" id="SSLN_0001694101-mRNA-1"/>
    </source>
</evidence>
<dbReference type="AlphaFoldDB" id="A0A183TIM2"/>
<reference evidence="6" key="1">
    <citation type="submission" date="2016-06" db="UniProtKB">
        <authorList>
            <consortium name="WormBaseParasite"/>
        </authorList>
    </citation>
    <scope>IDENTIFICATION</scope>
</reference>
<feature type="compositionally biased region" description="Low complexity" evidence="4">
    <location>
        <begin position="365"/>
        <end position="385"/>
    </location>
</feature>
<keyword evidence="3" id="KW-0862">Zinc</keyword>
<feature type="region of interest" description="Disordered" evidence="4">
    <location>
        <begin position="357"/>
        <end position="410"/>
    </location>
</feature>
<feature type="region of interest" description="Disordered" evidence="4">
    <location>
        <begin position="1"/>
        <end position="75"/>
    </location>
</feature>
<keyword evidence="2" id="KW-0863">Zinc-finger</keyword>
<dbReference type="SUPFAM" id="SSF57903">
    <property type="entry name" value="FYVE/PHD zinc finger"/>
    <property type="match status" value="1"/>
</dbReference>
<dbReference type="Pfam" id="PF00628">
    <property type="entry name" value="PHD"/>
    <property type="match status" value="1"/>
</dbReference>
<feature type="compositionally biased region" description="Acidic residues" evidence="4">
    <location>
        <begin position="41"/>
        <end position="53"/>
    </location>
</feature>
<name>A0A183TIM2_SCHSO</name>
<proteinExistence type="predicted"/>
<dbReference type="Gene3D" id="2.30.30.1150">
    <property type="match status" value="1"/>
</dbReference>
<evidence type="ECO:0000256" key="2">
    <source>
        <dbReference type="ARBA" id="ARBA00022771"/>
    </source>
</evidence>
<evidence type="ECO:0000256" key="1">
    <source>
        <dbReference type="ARBA" id="ARBA00022723"/>
    </source>
</evidence>
<feature type="compositionally biased region" description="Low complexity" evidence="4">
    <location>
        <begin position="24"/>
        <end position="40"/>
    </location>
</feature>
<dbReference type="GO" id="GO:0008270">
    <property type="term" value="F:zinc ion binding"/>
    <property type="evidence" value="ECO:0007669"/>
    <property type="project" value="UniProtKB-KW"/>
</dbReference>
<evidence type="ECO:0000256" key="4">
    <source>
        <dbReference type="SAM" id="MobiDB-lite"/>
    </source>
</evidence>
<accession>A0A183TIM2</accession>
<keyword evidence="1" id="KW-0479">Metal-binding</keyword>
<dbReference type="InterPro" id="IPR011011">
    <property type="entry name" value="Znf_FYVE_PHD"/>
</dbReference>
<feature type="compositionally biased region" description="Acidic residues" evidence="4">
    <location>
        <begin position="1"/>
        <end position="23"/>
    </location>
</feature>
<evidence type="ECO:0000259" key="5">
    <source>
        <dbReference type="Pfam" id="PF00628"/>
    </source>
</evidence>
<dbReference type="InterPro" id="IPR019787">
    <property type="entry name" value="Znf_PHD-finger"/>
</dbReference>
<feature type="domain" description="PHD-type" evidence="5">
    <location>
        <begin position="457"/>
        <end position="496"/>
    </location>
</feature>
<organism evidence="6">
    <name type="scientific">Schistocephalus solidus</name>
    <name type="common">Tapeworm</name>
    <dbReference type="NCBI Taxonomy" id="70667"/>
    <lineage>
        <taxon>Eukaryota</taxon>
        <taxon>Metazoa</taxon>
        <taxon>Spiralia</taxon>
        <taxon>Lophotrochozoa</taxon>
        <taxon>Platyhelminthes</taxon>
        <taxon>Cestoda</taxon>
        <taxon>Eucestoda</taxon>
        <taxon>Diphyllobothriidea</taxon>
        <taxon>Diphyllobothriidae</taxon>
        <taxon>Schistocephalus</taxon>
    </lineage>
</organism>
<sequence>LLLDDLDDDSDDEYVYDGEDADDSISGSEETGGSNESSSELSEETSEDEDEIVADTTDAPRGAAEKAEVEPLPDMNKLDTNCKDCHKVYDDVFLSSSASSSDTDPWFCEPCLAGVENPHCELCPNLGGIFKRTDNNRAQKQGLLVEPAFEEVLVPANPSDPFFAQCRQHTDKTVAKGRRRNYLTTVNRCKVLLQMAQEQHRGNVYDNTEEFGASTTELSLFSLLNERLKRKLEYFRSLYQRMLDRREKPYTRPTKVPLYLENSPVAMRLFAAKALALGLPLDFTGSSAMTEASKSVAPGCPVFLPDFVSYVLDREKRIEELIKLLSTLESTQRELQLSDANVSHNYNSNVSPIGGLSTLLANQEPPSVSSGAAGPNSAGGTAAGPKSRGDTNVGVGGRGRRSAAHQSLPVAGRCSSGPLRRCTRASESSVDALGEGLESANGVTNAANATENIIHECSICNGLRDQHLMVICETCKKAFHIACLDPPLSRVPKQSRLFSW</sequence>
<dbReference type="WBParaSite" id="SSLN_0001694101-mRNA-1">
    <property type="protein sequence ID" value="SSLN_0001694101-mRNA-1"/>
    <property type="gene ID" value="SSLN_0001694101"/>
</dbReference>